<accession>A0AAV0V5Q5</accession>
<dbReference type="Proteomes" id="UP001162029">
    <property type="component" value="Unassembled WGS sequence"/>
</dbReference>
<sequence length="259" mass="29188">MKVQCIIEMFESMAASASVDLTNFSVKSPEHDNVHGLVTYYDRLAEAEEAVVSKLVRRVRNESVMIKCELQLEEVKQEQKKHKEEEKQQEDSQPSIQKLRKASAVTTPPSSVVLNLVSKIPQPKSRELHLAVCSRRKYVSKDASSSRTSSDSMQSFYVPPPTPISVRARAPVASYAAFVARIENSQSRLLDFEKDERWLEKLETMKGRVEALKRRNHIALAKEVASIPRKRRSLSECSGESTASTVSVSSMDMLEVMCQ</sequence>
<name>A0AAV0V5Q5_9STRA</name>
<feature type="compositionally biased region" description="Basic and acidic residues" evidence="1">
    <location>
        <begin position="79"/>
        <end position="90"/>
    </location>
</feature>
<comment type="caution">
    <text evidence="2">The sequence shown here is derived from an EMBL/GenBank/DDBJ whole genome shotgun (WGS) entry which is preliminary data.</text>
</comment>
<dbReference type="AlphaFoldDB" id="A0AAV0V5Q5"/>
<keyword evidence="3" id="KW-1185">Reference proteome</keyword>
<evidence type="ECO:0000313" key="3">
    <source>
        <dbReference type="Proteomes" id="UP001162029"/>
    </source>
</evidence>
<proteinExistence type="predicted"/>
<evidence type="ECO:0000256" key="1">
    <source>
        <dbReference type="SAM" id="MobiDB-lite"/>
    </source>
</evidence>
<gene>
    <name evidence="2" type="ORF">PDE001_LOCUS9676</name>
</gene>
<feature type="region of interest" description="Disordered" evidence="1">
    <location>
        <begin position="79"/>
        <end position="104"/>
    </location>
</feature>
<evidence type="ECO:0000313" key="2">
    <source>
        <dbReference type="EMBL" id="CAI5744530.1"/>
    </source>
</evidence>
<protein>
    <submittedName>
        <fullName evidence="2">Uncharacterized protein</fullName>
    </submittedName>
</protein>
<organism evidence="2 3">
    <name type="scientific">Peronospora destructor</name>
    <dbReference type="NCBI Taxonomy" id="86335"/>
    <lineage>
        <taxon>Eukaryota</taxon>
        <taxon>Sar</taxon>
        <taxon>Stramenopiles</taxon>
        <taxon>Oomycota</taxon>
        <taxon>Peronosporomycetes</taxon>
        <taxon>Peronosporales</taxon>
        <taxon>Peronosporaceae</taxon>
        <taxon>Peronospora</taxon>
    </lineage>
</organism>
<dbReference type="EMBL" id="CANTFM010002138">
    <property type="protein sequence ID" value="CAI5744530.1"/>
    <property type="molecule type" value="Genomic_DNA"/>
</dbReference>
<reference evidence="2" key="1">
    <citation type="submission" date="2022-12" db="EMBL/GenBank/DDBJ databases">
        <authorList>
            <person name="Webb A."/>
        </authorList>
    </citation>
    <scope>NUCLEOTIDE SEQUENCE</scope>
    <source>
        <strain evidence="2">Pd1</strain>
    </source>
</reference>